<dbReference type="AlphaFoldDB" id="A0A6B0SHT9"/>
<feature type="domain" description="DUF7130" evidence="1">
    <location>
        <begin position="10"/>
        <end position="97"/>
    </location>
</feature>
<keyword evidence="3" id="KW-1185">Reference proteome</keyword>
<dbReference type="Pfam" id="PF23458">
    <property type="entry name" value="DUF7130"/>
    <property type="match status" value="1"/>
</dbReference>
<gene>
    <name evidence="2" type="ORF">GRX66_05680</name>
</gene>
<dbReference type="SUPFAM" id="SSF57802">
    <property type="entry name" value="Rubredoxin-like"/>
    <property type="match status" value="1"/>
</dbReference>
<evidence type="ECO:0000313" key="3">
    <source>
        <dbReference type="Proteomes" id="UP000471521"/>
    </source>
</evidence>
<evidence type="ECO:0000259" key="1">
    <source>
        <dbReference type="Pfam" id="PF23458"/>
    </source>
</evidence>
<organism evidence="2 3">
    <name type="scientific">Halobacterium bonnevillei</name>
    <dbReference type="NCBI Taxonomy" id="2692200"/>
    <lineage>
        <taxon>Archaea</taxon>
        <taxon>Methanobacteriati</taxon>
        <taxon>Methanobacteriota</taxon>
        <taxon>Stenosarchaea group</taxon>
        <taxon>Halobacteria</taxon>
        <taxon>Halobacteriales</taxon>
        <taxon>Halobacteriaceae</taxon>
        <taxon>Halobacterium</taxon>
    </lineage>
</organism>
<dbReference type="InterPro" id="IPR055554">
    <property type="entry name" value="DUF7130"/>
</dbReference>
<accession>A0A6B0SHT9</accession>
<proteinExistence type="predicted"/>
<dbReference type="EMBL" id="WUUU01000028">
    <property type="protein sequence ID" value="MXR20116.1"/>
    <property type="molecule type" value="Genomic_DNA"/>
</dbReference>
<protein>
    <recommendedName>
        <fullName evidence="1">DUF7130 domain-containing protein</fullName>
    </recommendedName>
</protein>
<dbReference type="RefSeq" id="WP_159525674.1">
    <property type="nucleotide sequence ID" value="NZ_WUUU01000028.1"/>
</dbReference>
<reference evidence="2 3" key="1">
    <citation type="submission" date="2019-12" db="EMBL/GenBank/DDBJ databases">
        <title>Isolation and characterization of three novel carbon monoxide-oxidizing members of Halobacteria from salione crusts and soils.</title>
        <authorList>
            <person name="Myers M.R."/>
            <person name="King G.M."/>
        </authorList>
    </citation>
    <scope>NUCLEOTIDE SEQUENCE [LARGE SCALE GENOMIC DNA]</scope>
    <source>
        <strain evidence="2 3">PCN9</strain>
    </source>
</reference>
<dbReference type="OrthoDB" id="45654at2157"/>
<dbReference type="Gene3D" id="2.20.28.10">
    <property type="match status" value="1"/>
</dbReference>
<sequence length="97" mass="10830">MSDDPPNVALGRTVYDANGEELGTVRGFDEDGFFVTTRDGIDALSIEHERAGHEFGEAELMWRCSECGELGDLRESFPETCPSCGVEKEALYYWTED</sequence>
<name>A0A6B0SHT9_9EURY</name>
<comment type="caution">
    <text evidence="2">The sequence shown here is derived from an EMBL/GenBank/DDBJ whole genome shotgun (WGS) entry which is preliminary data.</text>
</comment>
<evidence type="ECO:0000313" key="2">
    <source>
        <dbReference type="EMBL" id="MXR20116.1"/>
    </source>
</evidence>
<dbReference type="Proteomes" id="UP000471521">
    <property type="component" value="Unassembled WGS sequence"/>
</dbReference>